<evidence type="ECO:0000313" key="1">
    <source>
        <dbReference type="EMBL" id="TKW55990.1"/>
    </source>
</evidence>
<keyword evidence="2" id="KW-1185">Reference proteome</keyword>
<dbReference type="Proteomes" id="UP000310108">
    <property type="component" value="Unassembled WGS sequence"/>
</dbReference>
<dbReference type="AlphaFoldDB" id="A0A4U6XJ35"/>
<protein>
    <submittedName>
        <fullName evidence="1">Uncharacterized protein</fullName>
    </submittedName>
</protein>
<proteinExistence type="predicted"/>
<reference evidence="1 2" key="1">
    <citation type="journal article" date="2019" name="PLoS ONE">
        <title>Comparative genome analysis indicates high evolutionary potential of pathogenicity genes in Colletotrichum tanaceti.</title>
        <authorList>
            <person name="Lelwala R.V."/>
            <person name="Korhonen P.K."/>
            <person name="Young N.D."/>
            <person name="Scott J.B."/>
            <person name="Ades P.A."/>
            <person name="Gasser R.B."/>
            <person name="Taylor P.W.J."/>
        </authorList>
    </citation>
    <scope>NUCLEOTIDE SEQUENCE [LARGE SCALE GENOMIC DNA]</scope>
    <source>
        <strain evidence="1">BRIP57314</strain>
    </source>
</reference>
<accession>A0A4U6XJ35</accession>
<dbReference type="EMBL" id="PJEX01000080">
    <property type="protein sequence ID" value="TKW55990.1"/>
    <property type="molecule type" value="Genomic_DNA"/>
</dbReference>
<comment type="caution">
    <text evidence="1">The sequence shown here is derived from an EMBL/GenBank/DDBJ whole genome shotgun (WGS) entry which is preliminary data.</text>
</comment>
<sequence>MIHPTATNITSALRPQEVAPVVDVRIVGLQLGRGDLGDDLDVERQTLEVEAAGRVAQRDPEAAVLQVAPHAVGHAQERVRAAAGHGVDGALVDDDVELVQLVVLSVRRRRQQPEARGVGDEVAHGDVAKGPLLQRAAAVDGERLKVDVGDVGEAPGPEVVLQVAGAEAELQDARRAVQVGEVRVRDRQEGGRGGQPLEAGLGGESLAPVALLVELGRRTLSETLQAPPQVLHGLPDVVLDAKPPQRLGGRLELRAHLFKVPAVLRLELEQLAGPPAALDEPLAAPATVRVKGGERGLDGGPGSHAVCRQQRGHDRRVFDADAPAGALVRRGGVGRVAHEADAALGTGTQSFNISDAALHVGGKRQLCLAGPVLAGGAMGDNVEHRSPGDWVADEVGIDLDGLRHGDESAIGVLVRVRALGRRVVLADDHGAGRRLDAVAADDRVRLRRRAVVKDHDQPPGHAPGLLDAHQLLAEPDGAATAVATAAAAAVLGQQRHQPLQELSPMAPPHALDAVPEGELDGAVGVPARAVEEAPWDGRPRHLLKGLADRRVAEPHRPHRVGRHAEADAQLGEGVRLLVDGERHVAPGEGDGQDDSGYAAAHDGDLEALFLRRRRRRRRRHGGCCCG</sequence>
<evidence type="ECO:0000313" key="2">
    <source>
        <dbReference type="Proteomes" id="UP000310108"/>
    </source>
</evidence>
<name>A0A4U6XJ35_9PEZI</name>
<gene>
    <name evidence="1" type="ORF">CTA1_11367</name>
</gene>
<organism evidence="1 2">
    <name type="scientific">Colletotrichum tanaceti</name>
    <dbReference type="NCBI Taxonomy" id="1306861"/>
    <lineage>
        <taxon>Eukaryota</taxon>
        <taxon>Fungi</taxon>
        <taxon>Dikarya</taxon>
        <taxon>Ascomycota</taxon>
        <taxon>Pezizomycotina</taxon>
        <taxon>Sordariomycetes</taxon>
        <taxon>Hypocreomycetidae</taxon>
        <taxon>Glomerellales</taxon>
        <taxon>Glomerellaceae</taxon>
        <taxon>Colletotrichum</taxon>
        <taxon>Colletotrichum destructivum species complex</taxon>
    </lineage>
</organism>